<dbReference type="AlphaFoldDB" id="A0A699ZX46"/>
<reference evidence="2 3" key="1">
    <citation type="submission" date="2020-02" db="EMBL/GenBank/DDBJ databases">
        <title>Draft genome sequence of Haematococcus lacustris strain NIES-144.</title>
        <authorList>
            <person name="Morimoto D."/>
            <person name="Nakagawa S."/>
            <person name="Yoshida T."/>
            <person name="Sawayama S."/>
        </authorList>
    </citation>
    <scope>NUCLEOTIDE SEQUENCE [LARGE SCALE GENOMIC DNA]</scope>
    <source>
        <strain evidence="2 3">NIES-144</strain>
    </source>
</reference>
<organism evidence="2 3">
    <name type="scientific">Haematococcus lacustris</name>
    <name type="common">Green alga</name>
    <name type="synonym">Haematococcus pluvialis</name>
    <dbReference type="NCBI Taxonomy" id="44745"/>
    <lineage>
        <taxon>Eukaryota</taxon>
        <taxon>Viridiplantae</taxon>
        <taxon>Chlorophyta</taxon>
        <taxon>core chlorophytes</taxon>
        <taxon>Chlorophyceae</taxon>
        <taxon>CS clade</taxon>
        <taxon>Chlamydomonadales</taxon>
        <taxon>Haematococcaceae</taxon>
        <taxon>Haematococcus</taxon>
    </lineage>
</organism>
<dbReference type="EMBL" id="BLLF01003169">
    <property type="protein sequence ID" value="GFH26565.1"/>
    <property type="molecule type" value="Genomic_DNA"/>
</dbReference>
<keyword evidence="3" id="KW-1185">Reference proteome</keyword>
<evidence type="ECO:0000313" key="2">
    <source>
        <dbReference type="EMBL" id="GFH26565.1"/>
    </source>
</evidence>
<dbReference type="Proteomes" id="UP000485058">
    <property type="component" value="Unassembled WGS sequence"/>
</dbReference>
<gene>
    <name evidence="2" type="ORF">HaLaN_24738</name>
</gene>
<feature type="non-terminal residue" evidence="2">
    <location>
        <position position="1"/>
    </location>
</feature>
<name>A0A699ZX46_HAELA</name>
<feature type="signal peptide" evidence="1">
    <location>
        <begin position="1"/>
        <end position="26"/>
    </location>
</feature>
<evidence type="ECO:0000313" key="3">
    <source>
        <dbReference type="Proteomes" id="UP000485058"/>
    </source>
</evidence>
<sequence>MAACCRRTFTAVVTSTTALLLRVSLAEYNKLAPCLMQALSDVHAPAFEAKVRFLASLAPLRP</sequence>
<comment type="caution">
    <text evidence="2">The sequence shown here is derived from an EMBL/GenBank/DDBJ whole genome shotgun (WGS) entry which is preliminary data.</text>
</comment>
<proteinExistence type="predicted"/>
<protein>
    <submittedName>
        <fullName evidence="2">Uncharacterized protein</fullName>
    </submittedName>
</protein>
<feature type="non-terminal residue" evidence="2">
    <location>
        <position position="62"/>
    </location>
</feature>
<feature type="chain" id="PRO_5025619404" evidence="1">
    <location>
        <begin position="27"/>
        <end position="62"/>
    </location>
</feature>
<keyword evidence="1" id="KW-0732">Signal</keyword>
<evidence type="ECO:0000256" key="1">
    <source>
        <dbReference type="SAM" id="SignalP"/>
    </source>
</evidence>
<accession>A0A699ZX46</accession>